<protein>
    <submittedName>
        <fullName evidence="1">Uncharacterized protein</fullName>
    </submittedName>
</protein>
<name>A0A4Y3NE30_PAEAU</name>
<evidence type="ECO:0000313" key="2">
    <source>
        <dbReference type="Proteomes" id="UP000317715"/>
    </source>
</evidence>
<keyword evidence="2" id="KW-1185">Reference proteome</keyword>
<organism evidence="1 2">
    <name type="scientific">Paenarthrobacter aurescens</name>
    <name type="common">Arthrobacter aurescens</name>
    <dbReference type="NCBI Taxonomy" id="43663"/>
    <lineage>
        <taxon>Bacteria</taxon>
        <taxon>Bacillati</taxon>
        <taxon>Actinomycetota</taxon>
        <taxon>Actinomycetes</taxon>
        <taxon>Micrococcales</taxon>
        <taxon>Micrococcaceae</taxon>
        <taxon>Paenarthrobacter</taxon>
    </lineage>
</organism>
<gene>
    <name evidence="1" type="ORF">AAU01_01910</name>
</gene>
<comment type="caution">
    <text evidence="1">The sequence shown here is derived from an EMBL/GenBank/DDBJ whole genome shotgun (WGS) entry which is preliminary data.</text>
</comment>
<proteinExistence type="predicted"/>
<dbReference type="Proteomes" id="UP000317715">
    <property type="component" value="Unassembled WGS sequence"/>
</dbReference>
<dbReference type="GeneID" id="97302346"/>
<sequence>MIFQQKDLTFGREHLVSQDQQGENRTKLIAGARGNGDIAPPANGLRLDFDGIVFDSYTSA</sequence>
<dbReference type="AlphaFoldDB" id="A0A4Y3NE30"/>
<accession>A0A4Y3NE30</accession>
<dbReference type="RefSeq" id="WP_141280804.1">
    <property type="nucleotide sequence ID" value="NZ_BAAAWK010000001.1"/>
</dbReference>
<reference evidence="1 2" key="1">
    <citation type="submission" date="2019-06" db="EMBL/GenBank/DDBJ databases">
        <title>Whole genome shotgun sequence of Paenarthrobacter aurescens NBRC 12136.</title>
        <authorList>
            <person name="Hosoyama A."/>
            <person name="Uohara A."/>
            <person name="Ohji S."/>
            <person name="Ichikawa N."/>
        </authorList>
    </citation>
    <scope>NUCLEOTIDE SEQUENCE [LARGE SCALE GENOMIC DNA]</scope>
    <source>
        <strain evidence="1 2">NBRC 12136</strain>
    </source>
</reference>
<dbReference type="EMBL" id="BJMD01000001">
    <property type="protein sequence ID" value="GEB17436.1"/>
    <property type="molecule type" value="Genomic_DNA"/>
</dbReference>
<evidence type="ECO:0000313" key="1">
    <source>
        <dbReference type="EMBL" id="GEB17436.1"/>
    </source>
</evidence>